<dbReference type="EMBL" id="JAPMUA010000005">
    <property type="protein sequence ID" value="MDG3586891.1"/>
    <property type="molecule type" value="Genomic_DNA"/>
</dbReference>
<feature type="transmembrane region" description="Helical" evidence="1">
    <location>
        <begin position="56"/>
        <end position="73"/>
    </location>
</feature>
<protein>
    <submittedName>
        <fullName evidence="2">Uncharacterized protein</fullName>
    </submittedName>
</protein>
<keyword evidence="1" id="KW-0812">Transmembrane</keyword>
<accession>A0ABT6FUG2</accession>
<keyword evidence="1" id="KW-1133">Transmembrane helix</keyword>
<keyword evidence="1" id="KW-0472">Membrane</keyword>
<reference evidence="2" key="1">
    <citation type="submission" date="2022-11" db="EMBL/GenBank/DDBJ databases">
        <title>High-quality draft genome sequence of Galbibacter sp. strain CMA-7.</title>
        <authorList>
            <person name="Wei L."/>
            <person name="Dong C."/>
            <person name="Shao Z."/>
        </authorList>
    </citation>
    <scope>NUCLEOTIDE SEQUENCE</scope>
    <source>
        <strain evidence="2">CMA-7</strain>
    </source>
</reference>
<dbReference type="RefSeq" id="WP_277900841.1">
    <property type="nucleotide sequence ID" value="NZ_JAPMUA010000005.1"/>
</dbReference>
<comment type="caution">
    <text evidence="2">The sequence shown here is derived from an EMBL/GenBank/DDBJ whole genome shotgun (WGS) entry which is preliminary data.</text>
</comment>
<keyword evidence="3" id="KW-1185">Reference proteome</keyword>
<sequence>MSGKEEQKLDGLTRKMIKEAGLEKPSTALKLNIMDAVKAESTNVRFKALISNKSKAVVAVLAVIFVVLASYLPNKDVLLDNSVEKFSSYFNNFSNSLPKTFLYGIIAFGSLVILQITILKNYLDRQ</sequence>
<evidence type="ECO:0000313" key="3">
    <source>
        <dbReference type="Proteomes" id="UP001153642"/>
    </source>
</evidence>
<proteinExistence type="predicted"/>
<evidence type="ECO:0000313" key="2">
    <source>
        <dbReference type="EMBL" id="MDG3586891.1"/>
    </source>
</evidence>
<dbReference type="Proteomes" id="UP001153642">
    <property type="component" value="Unassembled WGS sequence"/>
</dbReference>
<organism evidence="2 3">
    <name type="scientific">Galbibacter pacificus</name>
    <dbReference type="NCBI Taxonomy" id="2996052"/>
    <lineage>
        <taxon>Bacteria</taxon>
        <taxon>Pseudomonadati</taxon>
        <taxon>Bacteroidota</taxon>
        <taxon>Flavobacteriia</taxon>
        <taxon>Flavobacteriales</taxon>
        <taxon>Flavobacteriaceae</taxon>
        <taxon>Galbibacter</taxon>
    </lineage>
</organism>
<gene>
    <name evidence="2" type="ORF">OSR52_13535</name>
</gene>
<name>A0ABT6FUG2_9FLAO</name>
<evidence type="ECO:0000256" key="1">
    <source>
        <dbReference type="SAM" id="Phobius"/>
    </source>
</evidence>
<feature type="transmembrane region" description="Helical" evidence="1">
    <location>
        <begin position="101"/>
        <end position="123"/>
    </location>
</feature>